<proteinExistence type="predicted"/>
<evidence type="ECO:0000256" key="2">
    <source>
        <dbReference type="SAM" id="SignalP"/>
    </source>
</evidence>
<feature type="region of interest" description="Disordered" evidence="1">
    <location>
        <begin position="108"/>
        <end position="136"/>
    </location>
</feature>
<dbReference type="AlphaFoldDB" id="A0A8R1E0J5"/>
<evidence type="ECO:0000256" key="1">
    <source>
        <dbReference type="SAM" id="MobiDB-lite"/>
    </source>
</evidence>
<reference evidence="3" key="2">
    <citation type="submission" date="2022-06" db="UniProtKB">
        <authorList>
            <consortium name="EnsemblMetazoa"/>
        </authorList>
    </citation>
    <scope>IDENTIFICATION</scope>
    <source>
        <strain evidence="3">DF5081</strain>
    </source>
</reference>
<protein>
    <submittedName>
        <fullName evidence="3">Uncharacterized protein</fullName>
    </submittedName>
</protein>
<evidence type="ECO:0000313" key="4">
    <source>
        <dbReference type="Proteomes" id="UP000005237"/>
    </source>
</evidence>
<sequence length="136" mass="14076">MYAVLGLTLFVASTQAFLFGPGGLGGLFGPPAGACDPCAAARAAQYYPPQQPAYQAPAYQAPAYPAPRPIYSQPAPVYQTAPAYHPEPAPVQYQQVVAEPVAQVGAGAGGYVQPPPPPPPASYVTEPRVSGGYKKF</sequence>
<organism evidence="3 4">
    <name type="scientific">Caenorhabditis japonica</name>
    <dbReference type="NCBI Taxonomy" id="281687"/>
    <lineage>
        <taxon>Eukaryota</taxon>
        <taxon>Metazoa</taxon>
        <taxon>Ecdysozoa</taxon>
        <taxon>Nematoda</taxon>
        <taxon>Chromadorea</taxon>
        <taxon>Rhabditida</taxon>
        <taxon>Rhabditina</taxon>
        <taxon>Rhabditomorpha</taxon>
        <taxon>Rhabditoidea</taxon>
        <taxon>Rhabditidae</taxon>
        <taxon>Peloderinae</taxon>
        <taxon>Caenorhabditis</taxon>
    </lineage>
</organism>
<feature type="signal peptide" evidence="2">
    <location>
        <begin position="1"/>
        <end position="16"/>
    </location>
</feature>
<dbReference type="EnsemblMetazoa" id="CJA17632.1">
    <property type="protein sequence ID" value="CJA17632.1"/>
    <property type="gene ID" value="WBGene00136836"/>
</dbReference>
<name>A0A8R1E0J5_CAEJA</name>
<feature type="chain" id="PRO_5035791708" evidence="2">
    <location>
        <begin position="17"/>
        <end position="136"/>
    </location>
</feature>
<accession>A0A8R1E0J5</accession>
<keyword evidence="4" id="KW-1185">Reference proteome</keyword>
<keyword evidence="2" id="KW-0732">Signal</keyword>
<evidence type="ECO:0000313" key="3">
    <source>
        <dbReference type="EnsemblMetazoa" id="CJA17632.1"/>
    </source>
</evidence>
<dbReference type="Proteomes" id="UP000005237">
    <property type="component" value="Unassembled WGS sequence"/>
</dbReference>
<reference evidence="4" key="1">
    <citation type="submission" date="2010-08" db="EMBL/GenBank/DDBJ databases">
        <authorList>
            <consortium name="Caenorhabditis japonica Sequencing Consortium"/>
            <person name="Wilson R.K."/>
        </authorList>
    </citation>
    <scope>NUCLEOTIDE SEQUENCE [LARGE SCALE GENOMIC DNA]</scope>
    <source>
        <strain evidence="4">DF5081</strain>
    </source>
</reference>